<evidence type="ECO:0000313" key="2">
    <source>
        <dbReference type="EMBL" id="KAK2161005.1"/>
    </source>
</evidence>
<comment type="caution">
    <text evidence="2">The sequence shown here is derived from an EMBL/GenBank/DDBJ whole genome shotgun (WGS) entry which is preliminary data.</text>
</comment>
<proteinExistence type="predicted"/>
<reference evidence="2" key="1">
    <citation type="journal article" date="2023" name="Mol. Biol. Evol.">
        <title>Third-Generation Sequencing Reveals the Adaptive Role of the Epigenome in Three Deep-Sea Polychaetes.</title>
        <authorList>
            <person name="Perez M."/>
            <person name="Aroh O."/>
            <person name="Sun Y."/>
            <person name="Lan Y."/>
            <person name="Juniper S.K."/>
            <person name="Young C.R."/>
            <person name="Angers B."/>
            <person name="Qian P.Y."/>
        </authorList>
    </citation>
    <scope>NUCLEOTIDE SEQUENCE</scope>
    <source>
        <strain evidence="2">R07B-5</strain>
    </source>
</reference>
<dbReference type="Proteomes" id="UP001209878">
    <property type="component" value="Unassembled WGS sequence"/>
</dbReference>
<dbReference type="EMBL" id="JAODUO010001609">
    <property type="protein sequence ID" value="KAK2161005.1"/>
    <property type="molecule type" value="Genomic_DNA"/>
</dbReference>
<gene>
    <name evidence="2" type="ORF">NP493_1611g00026</name>
</gene>
<evidence type="ECO:0000313" key="3">
    <source>
        <dbReference type="Proteomes" id="UP001209878"/>
    </source>
</evidence>
<protein>
    <submittedName>
        <fullName evidence="2">Uncharacterized protein</fullName>
    </submittedName>
</protein>
<dbReference type="AlphaFoldDB" id="A0AAD9N8Q6"/>
<organism evidence="2 3">
    <name type="scientific">Ridgeia piscesae</name>
    <name type="common">Tubeworm</name>
    <dbReference type="NCBI Taxonomy" id="27915"/>
    <lineage>
        <taxon>Eukaryota</taxon>
        <taxon>Metazoa</taxon>
        <taxon>Spiralia</taxon>
        <taxon>Lophotrochozoa</taxon>
        <taxon>Annelida</taxon>
        <taxon>Polychaeta</taxon>
        <taxon>Sedentaria</taxon>
        <taxon>Canalipalpata</taxon>
        <taxon>Sabellida</taxon>
        <taxon>Siboglinidae</taxon>
        <taxon>Ridgeia</taxon>
    </lineage>
</organism>
<keyword evidence="1" id="KW-0472">Membrane</keyword>
<feature type="transmembrane region" description="Helical" evidence="1">
    <location>
        <begin position="54"/>
        <end position="75"/>
    </location>
</feature>
<name>A0AAD9N8Q6_RIDPI</name>
<evidence type="ECO:0000256" key="1">
    <source>
        <dbReference type="SAM" id="Phobius"/>
    </source>
</evidence>
<keyword evidence="3" id="KW-1185">Reference proteome</keyword>
<sequence>MAARRSPPDLDLLTDVLVGLFHNPVHRSDLRTKPIGAAPKVGLFKAIGDTAVDPSSLCLFAVTVITLEVIAFNYISDDLLAKYRMCRLSRYT</sequence>
<accession>A0AAD9N8Q6</accession>
<keyword evidence="1" id="KW-1133">Transmembrane helix</keyword>
<keyword evidence="1" id="KW-0812">Transmembrane</keyword>